<organism evidence="1">
    <name type="scientific">Streptomyces sp. NBC_00060</name>
    <dbReference type="NCBI Taxonomy" id="2975636"/>
    <lineage>
        <taxon>Bacteria</taxon>
        <taxon>Bacillati</taxon>
        <taxon>Actinomycetota</taxon>
        <taxon>Actinomycetes</taxon>
        <taxon>Kitasatosporales</taxon>
        <taxon>Streptomycetaceae</taxon>
        <taxon>Streptomyces</taxon>
    </lineage>
</organism>
<proteinExistence type="predicted"/>
<accession>A0AAU2GRA4</accession>
<evidence type="ECO:0000313" key="1">
    <source>
        <dbReference type="EMBL" id="WTU38306.1"/>
    </source>
</evidence>
<reference evidence="1" key="1">
    <citation type="submission" date="2022-10" db="EMBL/GenBank/DDBJ databases">
        <title>The complete genomes of actinobacterial strains from the NBC collection.</title>
        <authorList>
            <person name="Joergensen T.S."/>
            <person name="Alvarez Arevalo M."/>
            <person name="Sterndorff E.B."/>
            <person name="Faurdal D."/>
            <person name="Vuksanovic O."/>
            <person name="Mourched A.-S."/>
            <person name="Charusanti P."/>
            <person name="Shaw S."/>
            <person name="Blin K."/>
            <person name="Weber T."/>
        </authorList>
    </citation>
    <scope>NUCLEOTIDE SEQUENCE</scope>
    <source>
        <strain evidence="1">NBC_00060</strain>
    </source>
</reference>
<dbReference type="AlphaFoldDB" id="A0AAU2GRA4"/>
<sequence length="58" mass="5817">MTDVIVSAEAVGAVQSAGLEAGALDDQLIGWLVDQAKADGIETGRAGRVGAATDAQNY</sequence>
<gene>
    <name evidence="1" type="ORF">OHV25_01400</name>
</gene>
<name>A0AAU2GRA4_9ACTN</name>
<protein>
    <submittedName>
        <fullName evidence="1">Uncharacterized protein</fullName>
    </submittedName>
</protein>
<dbReference type="EMBL" id="CP108253">
    <property type="protein sequence ID" value="WTU38306.1"/>
    <property type="molecule type" value="Genomic_DNA"/>
</dbReference>